<dbReference type="PANTHER" id="PTHR44688">
    <property type="entry name" value="DNA-BINDING TRANSCRIPTIONAL ACTIVATOR DEVR_DOSR"/>
    <property type="match status" value="1"/>
</dbReference>
<dbReference type="KEGG" id="bpz:BP1026B_II0823"/>
<evidence type="ECO:0000256" key="3">
    <source>
        <dbReference type="ARBA" id="ARBA00023163"/>
    </source>
</evidence>
<dbReference type="PRINTS" id="PR00038">
    <property type="entry name" value="HTHLUXR"/>
</dbReference>
<dbReference type="PATRIC" id="fig|884204.3.peg.5026"/>
<protein>
    <submittedName>
        <fullName evidence="5">LuxR family transcriptional regulator</fullName>
    </submittedName>
</protein>
<dbReference type="EMBL" id="CP002834">
    <property type="protein sequence ID" value="AFI69079.1"/>
    <property type="molecule type" value="Genomic_DNA"/>
</dbReference>
<dbReference type="GO" id="GO:0003677">
    <property type="term" value="F:DNA binding"/>
    <property type="evidence" value="ECO:0007669"/>
    <property type="project" value="UniProtKB-KW"/>
</dbReference>
<evidence type="ECO:0000256" key="1">
    <source>
        <dbReference type="ARBA" id="ARBA00023015"/>
    </source>
</evidence>
<evidence type="ECO:0000259" key="4">
    <source>
        <dbReference type="PROSITE" id="PS50043"/>
    </source>
</evidence>
<dbReference type="Gene3D" id="1.10.10.10">
    <property type="entry name" value="Winged helix-like DNA-binding domain superfamily/Winged helix DNA-binding domain"/>
    <property type="match status" value="1"/>
</dbReference>
<dbReference type="InterPro" id="IPR016032">
    <property type="entry name" value="Sig_transdc_resp-reg_C-effctor"/>
</dbReference>
<dbReference type="SMART" id="SM00421">
    <property type="entry name" value="HTH_LUXR"/>
    <property type="match status" value="1"/>
</dbReference>
<keyword evidence="2" id="KW-0238">DNA-binding</keyword>
<dbReference type="SUPFAM" id="SSF46894">
    <property type="entry name" value="C-terminal effector domain of the bipartite response regulators"/>
    <property type="match status" value="1"/>
</dbReference>
<keyword evidence="3" id="KW-0804">Transcription</keyword>
<evidence type="ECO:0000256" key="2">
    <source>
        <dbReference type="ARBA" id="ARBA00023125"/>
    </source>
</evidence>
<dbReference type="Pfam" id="PF00196">
    <property type="entry name" value="GerE"/>
    <property type="match status" value="1"/>
</dbReference>
<feature type="domain" description="HTH luxR-type" evidence="4">
    <location>
        <begin position="219"/>
        <end position="284"/>
    </location>
</feature>
<evidence type="ECO:0000313" key="6">
    <source>
        <dbReference type="Proteomes" id="UP000010087"/>
    </source>
</evidence>
<dbReference type="PROSITE" id="PS00622">
    <property type="entry name" value="HTH_LUXR_1"/>
    <property type="match status" value="1"/>
</dbReference>
<reference evidence="5 6" key="1">
    <citation type="journal article" date="2012" name="PLoS ONE">
        <title>Evolution of Burkholderia pseudomallei in recurrent melioidosis.</title>
        <authorList>
            <person name="Hayden H.S."/>
            <person name="Lim R."/>
            <person name="Brittnacher M.J."/>
            <person name="Sims E.H."/>
            <person name="Ramage E.R."/>
            <person name="Fong C."/>
            <person name="Wu Z."/>
            <person name="Crist E."/>
            <person name="Chang J."/>
            <person name="Zhou Y."/>
            <person name="Radey M."/>
            <person name="Rohmer L."/>
            <person name="Haugen E."/>
            <person name="Gillett W."/>
            <person name="Wuthiekanun V."/>
            <person name="Peacock S.J."/>
            <person name="Kaul R."/>
            <person name="Miller S.I."/>
            <person name="Manoil C."/>
            <person name="Jacobs M.A."/>
        </authorList>
    </citation>
    <scope>NUCLEOTIDE SEQUENCE [LARGE SCALE GENOMIC DNA]</scope>
    <source>
        <strain evidence="5 6">1026b</strain>
    </source>
</reference>
<dbReference type="PANTHER" id="PTHR44688:SF16">
    <property type="entry name" value="DNA-BINDING TRANSCRIPTIONAL ACTIVATOR DEVR_DOSR"/>
    <property type="match status" value="1"/>
</dbReference>
<dbReference type="AlphaFoldDB" id="A0A0H3HS72"/>
<gene>
    <name evidence="5" type="ordered locus">BP1026B_II0823</name>
</gene>
<dbReference type="InterPro" id="IPR000792">
    <property type="entry name" value="Tscrpt_reg_LuxR_C"/>
</dbReference>
<dbReference type="PROSITE" id="PS50043">
    <property type="entry name" value="HTH_LUXR_2"/>
    <property type="match status" value="1"/>
</dbReference>
<sequence length="290" mass="32152">MARSLGSQIARRHSPLGLRQTGAHMDRLFSEVAMHQAFGRALDHLGEPRFWRLLILFLNEMVPFDNALATALGRDGAPVVLDEYDTGGASGPSPVPLYLNGLYLLDPFLQAAHDGLADGCYRLEEVAPDLFRQSEYFLSYFRDAVGEDELQIIVRTRPDEMLSLSLGAHARFDTDTLGRLAACSPWLLAAIRQHRRLQGDASRARASDDLAERVERALASFGAPLLTEREMAIARLVLRGNSSKAIAERLAISPETVKVHRRHLYSKLGISSQPELFSLFLQALGHDAPR</sequence>
<name>A0A0H3HS72_BURP2</name>
<proteinExistence type="predicted"/>
<evidence type="ECO:0000313" key="5">
    <source>
        <dbReference type="EMBL" id="AFI69079.1"/>
    </source>
</evidence>
<dbReference type="GO" id="GO:0006355">
    <property type="term" value="P:regulation of DNA-templated transcription"/>
    <property type="evidence" value="ECO:0007669"/>
    <property type="project" value="InterPro"/>
</dbReference>
<dbReference type="CDD" id="cd06170">
    <property type="entry name" value="LuxR_C_like"/>
    <property type="match status" value="1"/>
</dbReference>
<accession>A0A0H3HS72</accession>
<dbReference type="Proteomes" id="UP000010087">
    <property type="component" value="Chromosome 2"/>
</dbReference>
<dbReference type="InterPro" id="IPR036388">
    <property type="entry name" value="WH-like_DNA-bd_sf"/>
</dbReference>
<organism evidence="5 6">
    <name type="scientific">Burkholderia pseudomallei (strain 1026b)</name>
    <dbReference type="NCBI Taxonomy" id="884204"/>
    <lineage>
        <taxon>Bacteria</taxon>
        <taxon>Pseudomonadati</taxon>
        <taxon>Pseudomonadota</taxon>
        <taxon>Betaproteobacteria</taxon>
        <taxon>Burkholderiales</taxon>
        <taxon>Burkholderiaceae</taxon>
        <taxon>Burkholderia</taxon>
        <taxon>pseudomallei group</taxon>
    </lineage>
</organism>
<keyword evidence="1" id="KW-0805">Transcription regulation</keyword>